<evidence type="ECO:0000256" key="1">
    <source>
        <dbReference type="SAM" id="Phobius"/>
    </source>
</evidence>
<dbReference type="InterPro" id="IPR007163">
    <property type="entry name" value="VCA0040-like"/>
</dbReference>
<dbReference type="EMBL" id="LKTP01000012">
    <property type="protein sequence ID" value="KRG28954.1"/>
    <property type="molecule type" value="Genomic_DNA"/>
</dbReference>
<feature type="transmembrane region" description="Helical" evidence="1">
    <location>
        <begin position="125"/>
        <end position="144"/>
    </location>
</feature>
<dbReference type="RefSeq" id="WP_057481428.1">
    <property type="nucleotide sequence ID" value="NZ_BMWR01000003.1"/>
</dbReference>
<feature type="transmembrane region" description="Helical" evidence="1">
    <location>
        <begin position="156"/>
        <end position="186"/>
    </location>
</feature>
<keyword evidence="1" id="KW-0472">Membrane</keyword>
<evidence type="ECO:0008006" key="4">
    <source>
        <dbReference type="Google" id="ProtNLM"/>
    </source>
</evidence>
<keyword evidence="1" id="KW-0812">Transmembrane</keyword>
<name>A0A0Q9ZH21_9FLAO</name>
<keyword evidence="1" id="KW-1133">Transmembrane helix</keyword>
<keyword evidence="3" id="KW-1185">Reference proteome</keyword>
<organism evidence="2 3">
    <name type="scientific">Salegentibacter mishustinae</name>
    <dbReference type="NCBI Taxonomy" id="270918"/>
    <lineage>
        <taxon>Bacteria</taxon>
        <taxon>Pseudomonadati</taxon>
        <taxon>Bacteroidota</taxon>
        <taxon>Flavobacteriia</taxon>
        <taxon>Flavobacteriales</taxon>
        <taxon>Flavobacteriaceae</taxon>
        <taxon>Salegentibacter</taxon>
    </lineage>
</organism>
<evidence type="ECO:0000313" key="3">
    <source>
        <dbReference type="Proteomes" id="UP000051643"/>
    </source>
</evidence>
<dbReference type="OrthoDB" id="9793746at2"/>
<comment type="caution">
    <text evidence="2">The sequence shown here is derived from an EMBL/GenBank/DDBJ whole genome shotgun (WGS) entry which is preliminary data.</text>
</comment>
<accession>A0A0Q9ZH21</accession>
<proteinExistence type="predicted"/>
<dbReference type="Proteomes" id="UP000051643">
    <property type="component" value="Unassembled WGS sequence"/>
</dbReference>
<dbReference type="PANTHER" id="PTHR37308">
    <property type="entry name" value="INTEGRAL MEMBRANE PROTEIN"/>
    <property type="match status" value="1"/>
</dbReference>
<reference evidence="2" key="1">
    <citation type="submission" date="2015-10" db="EMBL/GenBank/DDBJ databases">
        <title>Draft genome sequence of Salegentibacter mishustinae KCTC 12263.</title>
        <authorList>
            <person name="Lin W."/>
            <person name="Zheng Q."/>
        </authorList>
    </citation>
    <scope>NUCLEOTIDE SEQUENCE [LARGE SCALE GENOMIC DNA]</scope>
    <source>
        <strain evidence="2">KCTC 12263</strain>
    </source>
</reference>
<protein>
    <recommendedName>
        <fullName evidence="4">DUF368 domain-containing protein</fullName>
    </recommendedName>
</protein>
<dbReference type="PANTHER" id="PTHR37308:SF1">
    <property type="entry name" value="POLYPRENYL-PHOSPHATE TRANSPORTER"/>
    <property type="match status" value="1"/>
</dbReference>
<feature type="transmembrane region" description="Helical" evidence="1">
    <location>
        <begin position="101"/>
        <end position="118"/>
    </location>
</feature>
<evidence type="ECO:0000313" key="2">
    <source>
        <dbReference type="EMBL" id="KRG28954.1"/>
    </source>
</evidence>
<gene>
    <name evidence="2" type="ORF">APR42_03220</name>
</gene>
<sequence>MQKSFKDHLSVTLKGMAMGAADVVPGVSGGTIAFISGIYEELISTISGVNFSLITTWKEQGFKAMWQQLNGPFILALFTGILISVFSLMRIANYLLENHPILIWSFFFGLVLASIWFVGKQIPRWNVKIFLALLIGAAVAFYIVSLPPMAANDSYLYIFFSGAIAICAMILPGISGAFILVLLGAYKRITEAAHDFDFQTLGVFGIGAIIGLLSFSKILKWLFVHYSNLTLAVLTGFIAGSLNKIWPWKHVLQTEMYGDKEVVLKEASVLPWNFNGEPQTVYAIVLMLAGFFLILGLEIFASKSSQNANATN</sequence>
<dbReference type="AlphaFoldDB" id="A0A0Q9ZH21"/>
<feature type="transmembrane region" description="Helical" evidence="1">
    <location>
        <begin position="280"/>
        <end position="301"/>
    </location>
</feature>
<dbReference type="STRING" id="270918.APR42_03220"/>
<dbReference type="Pfam" id="PF04018">
    <property type="entry name" value="VCA0040-like"/>
    <property type="match status" value="1"/>
</dbReference>
<feature type="transmembrane region" description="Helical" evidence="1">
    <location>
        <begin position="73"/>
        <end position="95"/>
    </location>
</feature>
<feature type="transmembrane region" description="Helical" evidence="1">
    <location>
        <begin position="198"/>
        <end position="219"/>
    </location>
</feature>